<gene>
    <name evidence="2" type="ORF">ENM28_01140</name>
</gene>
<evidence type="ECO:0000313" key="2">
    <source>
        <dbReference type="EMBL" id="HHM67326.1"/>
    </source>
</evidence>
<organism evidence="2">
    <name type="scientific">Thermus caliditerrae</name>
    <dbReference type="NCBI Taxonomy" id="1330700"/>
    <lineage>
        <taxon>Bacteria</taxon>
        <taxon>Thermotogati</taxon>
        <taxon>Deinococcota</taxon>
        <taxon>Deinococci</taxon>
        <taxon>Thermales</taxon>
        <taxon>Thermaceae</taxon>
        <taxon>Thermus</taxon>
    </lineage>
</organism>
<dbReference type="EMBL" id="DRXE01000040">
    <property type="protein sequence ID" value="HHM67326.1"/>
    <property type="molecule type" value="Genomic_DNA"/>
</dbReference>
<evidence type="ECO:0000256" key="1">
    <source>
        <dbReference type="SAM" id="Phobius"/>
    </source>
</evidence>
<sequence length="131" mass="14177">MKRALSLVIAAVPAGHFFLIPWAPRKLLDPTLLVVPLVASLLAYWQEGAAAGTLLFLTATALFGGMELFRFLGPWKALGLALVWTVGTAALWLGAFSLRLDFLLAGVLSLKPVADRVYLAWGNMEKPQSLD</sequence>
<keyword evidence="1" id="KW-0812">Transmembrane</keyword>
<keyword evidence="1" id="KW-0472">Membrane</keyword>
<feature type="transmembrane region" description="Helical" evidence="1">
    <location>
        <begin position="52"/>
        <end position="72"/>
    </location>
</feature>
<name>A0A7C5RDV0_9DEIN</name>
<keyword evidence="1" id="KW-1133">Transmembrane helix</keyword>
<dbReference type="AlphaFoldDB" id="A0A7C5RDV0"/>
<reference evidence="2" key="1">
    <citation type="journal article" date="2020" name="mSystems">
        <title>Genome- and Community-Level Interaction Insights into Carbon Utilization and Element Cycling Functions of Hydrothermarchaeota in Hydrothermal Sediment.</title>
        <authorList>
            <person name="Zhou Z."/>
            <person name="Liu Y."/>
            <person name="Xu W."/>
            <person name="Pan J."/>
            <person name="Luo Z.H."/>
            <person name="Li M."/>
        </authorList>
    </citation>
    <scope>NUCLEOTIDE SEQUENCE [LARGE SCALE GENOMIC DNA]</scope>
    <source>
        <strain evidence="2">SpSt-1071</strain>
    </source>
</reference>
<accession>A0A7C5RDV0</accession>
<proteinExistence type="predicted"/>
<feature type="transmembrane region" description="Helical" evidence="1">
    <location>
        <begin position="78"/>
        <end position="98"/>
    </location>
</feature>
<comment type="caution">
    <text evidence="2">The sequence shown here is derived from an EMBL/GenBank/DDBJ whole genome shotgun (WGS) entry which is preliminary data.</text>
</comment>
<protein>
    <submittedName>
        <fullName evidence="2">Uncharacterized protein</fullName>
    </submittedName>
</protein>